<evidence type="ECO:0000313" key="2">
    <source>
        <dbReference type="Proteomes" id="UP000000998"/>
    </source>
</evidence>
<dbReference type="KEGG" id="maq:Maqu_0204"/>
<evidence type="ECO:0000313" key="1">
    <source>
        <dbReference type="EMBL" id="ABM17310.1"/>
    </source>
</evidence>
<dbReference type="STRING" id="351348.Maqu_0204"/>
<proteinExistence type="predicted"/>
<dbReference type="eggNOG" id="ENOG5033KH6">
    <property type="taxonomic scope" value="Bacteria"/>
</dbReference>
<name>A1TX41_MARN8</name>
<dbReference type="Proteomes" id="UP000000998">
    <property type="component" value="Chromosome"/>
</dbReference>
<organism evidence="1 2">
    <name type="scientific">Marinobacter nauticus (strain ATCC 700491 / DSM 11845 / VT8)</name>
    <name type="common">Marinobacter aquaeolei</name>
    <dbReference type="NCBI Taxonomy" id="351348"/>
    <lineage>
        <taxon>Bacteria</taxon>
        <taxon>Pseudomonadati</taxon>
        <taxon>Pseudomonadota</taxon>
        <taxon>Gammaproteobacteria</taxon>
        <taxon>Pseudomonadales</taxon>
        <taxon>Marinobacteraceae</taxon>
        <taxon>Marinobacter</taxon>
    </lineage>
</organism>
<dbReference type="OrthoDB" id="6372003at2"/>
<gene>
    <name evidence="1" type="ordered locus">Maqu_0204</name>
</gene>
<dbReference type="EMBL" id="CP000514">
    <property type="protein sequence ID" value="ABM17310.1"/>
    <property type="molecule type" value="Genomic_DNA"/>
</dbReference>
<dbReference type="AlphaFoldDB" id="A1TX41"/>
<protein>
    <submittedName>
        <fullName evidence="1">Uncharacterized protein</fullName>
    </submittedName>
</protein>
<sequence length="80" mass="8896">MDTQPNIRSYVIDLADQLGIRYQATPEDALADIATRLAGDEVVIDEIEDLLVALKRTGAINGNEMVTLLGQYLDEKFSER</sequence>
<reference evidence="2" key="1">
    <citation type="journal article" date="2011" name="Appl. Environ. Microbiol.">
        <title>Genomic potential of Marinobacter aquaeolei, a biogeochemical 'opportunitroph'.</title>
        <authorList>
            <person name="Singer E."/>
            <person name="Webb E.A."/>
            <person name="Nelson W.C."/>
            <person name="Heidelberg J.F."/>
            <person name="Ivanova N."/>
            <person name="Pati A."/>
            <person name="Edwards K.J."/>
        </authorList>
    </citation>
    <scope>NUCLEOTIDE SEQUENCE [LARGE SCALE GENOMIC DNA]</scope>
    <source>
        <strain evidence="2">ATCC 700491 / DSM 11845 / VT8</strain>
    </source>
</reference>
<accession>A1TX41</accession>
<dbReference type="HOGENOM" id="CLU_2585540_0_0_6"/>
<dbReference type="RefSeq" id="WP_011783782.1">
    <property type="nucleotide sequence ID" value="NC_008740.1"/>
</dbReference>